<sequence length="218" mass="24194">MPPKKKSLLKVIILGDSSVGKTSLMNQYVNKKFSNQYKATIQVPGARGMCTVGADFLTKDVIIDDKEVTIQIWDTAGQERFQSLGVAFYRGADCCVLVFDVTNPKSFDSLESWKDEFLIQSSPSDPDAFPFVVLGNKVDEKEKRRVSAAKAEAFCGSKISYFETSAKQATNVNAAFEEIARKAMQHEIKQEQIYLPETLTLTNQEIRPQQVQSGGGCC</sequence>
<keyword evidence="5" id="KW-0636">Prenylation</keyword>
<dbReference type="SMART" id="SM00174">
    <property type="entry name" value="RHO"/>
    <property type="match status" value="1"/>
</dbReference>
<dbReference type="Gene3D" id="3.40.50.300">
    <property type="entry name" value="P-loop containing nucleotide triphosphate hydrolases"/>
    <property type="match status" value="1"/>
</dbReference>
<proteinExistence type="inferred from homology"/>
<dbReference type="InterPro" id="IPR001806">
    <property type="entry name" value="Small_GTPase"/>
</dbReference>
<keyword evidence="4" id="KW-0449">Lipoprotein</keyword>
<dbReference type="SMART" id="SM00173">
    <property type="entry name" value="RAS"/>
    <property type="match status" value="1"/>
</dbReference>
<keyword evidence="6" id="KW-1185">Reference proteome</keyword>
<dbReference type="PANTHER" id="PTHR47981">
    <property type="entry name" value="RAB FAMILY"/>
    <property type="match status" value="1"/>
</dbReference>
<dbReference type="PANTHER" id="PTHR47981:SF20">
    <property type="entry name" value="RAS-RELATED PROTEIN RAB-7A"/>
    <property type="match status" value="1"/>
</dbReference>
<dbReference type="Proteomes" id="UP000515125">
    <property type="component" value="Unplaced"/>
</dbReference>
<dbReference type="SUPFAM" id="SSF52540">
    <property type="entry name" value="P-loop containing nucleoside triphosphate hydrolases"/>
    <property type="match status" value="1"/>
</dbReference>
<dbReference type="SMART" id="SM00176">
    <property type="entry name" value="RAN"/>
    <property type="match status" value="1"/>
</dbReference>
<dbReference type="CDD" id="cd01862">
    <property type="entry name" value="Rab7"/>
    <property type="match status" value="1"/>
</dbReference>
<evidence type="ECO:0000256" key="3">
    <source>
        <dbReference type="ARBA" id="ARBA00023134"/>
    </source>
</evidence>
<accession>A0A6P5WE90</accession>
<evidence type="ECO:0000313" key="6">
    <source>
        <dbReference type="Proteomes" id="UP000515125"/>
    </source>
</evidence>
<dbReference type="Pfam" id="PF00071">
    <property type="entry name" value="Ras"/>
    <property type="match status" value="1"/>
</dbReference>
<dbReference type="GeneID" id="34623621"/>
<dbReference type="FunFam" id="3.40.50.300:FF:000086">
    <property type="entry name" value="Ras-related small GTPase"/>
    <property type="match status" value="1"/>
</dbReference>
<reference evidence="7" key="1">
    <citation type="submission" date="2025-08" db="UniProtKB">
        <authorList>
            <consortium name="RefSeq"/>
        </authorList>
    </citation>
    <scope>IDENTIFICATION</scope>
</reference>
<dbReference type="GO" id="GO:0003924">
    <property type="term" value="F:GTPase activity"/>
    <property type="evidence" value="ECO:0007669"/>
    <property type="project" value="InterPro"/>
</dbReference>
<dbReference type="GO" id="GO:0005525">
    <property type="term" value="F:GTP binding"/>
    <property type="evidence" value="ECO:0007669"/>
    <property type="project" value="UniProtKB-KW"/>
</dbReference>
<name>A0A6P5WE90_9EIME</name>
<dbReference type="RefSeq" id="XP_022593453.2">
    <property type="nucleotide sequence ID" value="XM_022736738.2"/>
</dbReference>
<organism evidence="6 7">
    <name type="scientific">Cyclospora cayetanensis</name>
    <dbReference type="NCBI Taxonomy" id="88456"/>
    <lineage>
        <taxon>Eukaryota</taxon>
        <taxon>Sar</taxon>
        <taxon>Alveolata</taxon>
        <taxon>Apicomplexa</taxon>
        <taxon>Conoidasida</taxon>
        <taxon>Coccidia</taxon>
        <taxon>Eucoccidiorida</taxon>
        <taxon>Eimeriorina</taxon>
        <taxon>Eimeriidae</taxon>
        <taxon>Cyclospora</taxon>
    </lineage>
</organism>
<protein>
    <submittedName>
        <fullName evidence="7">Ras-related protein Rab-7a</fullName>
    </submittedName>
</protein>
<dbReference type="AlphaFoldDB" id="A0A6P5WE90"/>
<evidence type="ECO:0000313" key="7">
    <source>
        <dbReference type="RefSeq" id="XP_022593453.2"/>
    </source>
</evidence>
<keyword evidence="2" id="KW-0547">Nucleotide-binding</keyword>
<dbReference type="InterPro" id="IPR027417">
    <property type="entry name" value="P-loop_NTPase"/>
</dbReference>
<dbReference type="SMART" id="SM00175">
    <property type="entry name" value="RAB"/>
    <property type="match status" value="1"/>
</dbReference>
<evidence type="ECO:0000256" key="2">
    <source>
        <dbReference type="ARBA" id="ARBA00022741"/>
    </source>
</evidence>
<evidence type="ECO:0000256" key="1">
    <source>
        <dbReference type="ARBA" id="ARBA00006270"/>
    </source>
</evidence>
<keyword evidence="3" id="KW-0342">GTP-binding</keyword>
<evidence type="ECO:0000256" key="5">
    <source>
        <dbReference type="ARBA" id="ARBA00023289"/>
    </source>
</evidence>
<dbReference type="PROSITE" id="PS51420">
    <property type="entry name" value="RHO"/>
    <property type="match status" value="1"/>
</dbReference>
<dbReference type="PROSITE" id="PS51419">
    <property type="entry name" value="RAB"/>
    <property type="match status" value="1"/>
</dbReference>
<dbReference type="InterPro" id="IPR005225">
    <property type="entry name" value="Small_GTP-bd"/>
</dbReference>
<dbReference type="NCBIfam" id="TIGR00231">
    <property type="entry name" value="small_GTP"/>
    <property type="match status" value="1"/>
</dbReference>
<gene>
    <name evidence="7" type="primary">LOC34623621</name>
</gene>
<comment type="similarity">
    <text evidence="1">Belongs to the small GTPase superfamily. Rab family.</text>
</comment>
<evidence type="ECO:0000256" key="4">
    <source>
        <dbReference type="ARBA" id="ARBA00023288"/>
    </source>
</evidence>
<dbReference type="PRINTS" id="PR00449">
    <property type="entry name" value="RASTRNSFRMNG"/>
</dbReference>
<dbReference type="OrthoDB" id="1436450at2759"/>
<dbReference type="PROSITE" id="PS51421">
    <property type="entry name" value="RAS"/>
    <property type="match status" value="1"/>
</dbReference>